<sequence>MQRTDGFLYYPYLLDMEITITNYVAITDTILDYLRQQGVEAVAACDYEEKLRKQ</sequence>
<evidence type="ECO:0000313" key="2">
    <source>
        <dbReference type="Proteomes" id="UP001324270"/>
    </source>
</evidence>
<protein>
    <submittedName>
        <fullName evidence="1">Uncharacterized protein</fullName>
    </submittedName>
</protein>
<accession>A0ABU5YDF6</accession>
<proteinExistence type="predicted"/>
<organism evidence="1 2">
    <name type="scientific">Capnocytophaga gingivalis</name>
    <dbReference type="NCBI Taxonomy" id="1017"/>
    <lineage>
        <taxon>Bacteria</taxon>
        <taxon>Pseudomonadati</taxon>
        <taxon>Bacteroidota</taxon>
        <taxon>Flavobacteriia</taxon>
        <taxon>Flavobacteriales</taxon>
        <taxon>Flavobacteriaceae</taxon>
        <taxon>Capnocytophaga</taxon>
    </lineage>
</organism>
<keyword evidence="2" id="KW-1185">Reference proteome</keyword>
<gene>
    <name evidence="1" type="ORF">VJJ49_13810</name>
</gene>
<dbReference type="EMBL" id="JAYKBV010000030">
    <property type="protein sequence ID" value="MEB3041755.1"/>
    <property type="molecule type" value="Genomic_DNA"/>
</dbReference>
<dbReference type="RefSeq" id="WP_323980255.1">
    <property type="nucleotide sequence ID" value="NZ_JAYKBV010000030.1"/>
</dbReference>
<evidence type="ECO:0000313" key="1">
    <source>
        <dbReference type="EMBL" id="MEB3041755.1"/>
    </source>
</evidence>
<name>A0ABU5YDF6_9FLAO</name>
<dbReference type="Proteomes" id="UP001324270">
    <property type="component" value="Unassembled WGS sequence"/>
</dbReference>
<reference evidence="1 2" key="1">
    <citation type="submission" date="2023-12" db="EMBL/GenBank/DDBJ databases">
        <title>Genomic sequences of Capnocytophaga and Parvimonas strains.</title>
        <authorList>
            <person name="Watt R.M."/>
            <person name="Wang M."/>
            <person name="Yang T."/>
            <person name="Tong W.M."/>
        </authorList>
    </citation>
    <scope>NUCLEOTIDE SEQUENCE [LARGE SCALE GENOMIC DNA]</scope>
    <source>
        <strain evidence="1 2">CCUG 13156</strain>
    </source>
</reference>
<comment type="caution">
    <text evidence="1">The sequence shown here is derived from an EMBL/GenBank/DDBJ whole genome shotgun (WGS) entry which is preliminary data.</text>
</comment>